<dbReference type="EMBL" id="CZVU01000019">
    <property type="protein sequence ID" value="CUS99451.1"/>
    <property type="molecule type" value="Genomic_DNA"/>
</dbReference>
<keyword evidence="5 6" id="KW-0378">Hydrolase</keyword>
<accession>A0A656D518</accession>
<comment type="similarity">
    <text evidence="1 6">Belongs to the peptidase S46 family.</text>
</comment>
<organism evidence="7 8">
    <name type="scientific">Kryptobacter tengchongensis</name>
    <dbReference type="NCBI Taxonomy" id="1643429"/>
    <lineage>
        <taxon>Bacteria</taxon>
        <taxon>Pseudomonadati</taxon>
        <taxon>Candidatus Kryptoniota</taxon>
        <taxon>Candidatus Kryptobacter</taxon>
    </lineage>
</organism>
<dbReference type="InterPro" id="IPR019500">
    <property type="entry name" value="Pep_S46"/>
</dbReference>
<dbReference type="GO" id="GO:0008239">
    <property type="term" value="F:dipeptidyl-peptidase activity"/>
    <property type="evidence" value="ECO:0007669"/>
    <property type="project" value="UniProtKB-UniRule"/>
</dbReference>
<dbReference type="Gene3D" id="2.40.10.10">
    <property type="entry name" value="Trypsin-like serine proteases"/>
    <property type="match status" value="1"/>
</dbReference>
<proteinExistence type="inferred from homology"/>
<dbReference type="InterPro" id="IPR043504">
    <property type="entry name" value="Peptidase_S1_PA_chymotrypsin"/>
</dbReference>
<keyword evidence="2 6" id="KW-0031">Aminopeptidase</keyword>
<evidence type="ECO:0000256" key="2">
    <source>
        <dbReference type="ARBA" id="ARBA00022438"/>
    </source>
</evidence>
<protein>
    <recommendedName>
        <fullName evidence="6">Dipeptidyl-peptidase</fullName>
        <ecNumber evidence="6">3.4.14.-</ecNumber>
    </recommendedName>
</protein>
<sequence length="724" mass="83375">MFKYFKNHLILFPFLVILFLTGCSTYQVTKPDYLAYLDTVTAGQFDNGKMWTFDYPPIDYFKKTYNFTPTSDWFERARLSALRLPGCSASFVSEDGLVMTNHHCARGALDAVNREGENLPETGFYAATLEEERKIPNHYVDQLIHIEDVTDEVQKAFEEGKTDEERVANRDRKIREIQQRYYESFKRLNPDDSIVVSVVTFYNGGKYSAYVYKRYTDVRLVYAPETSVAYFGGDPDNFTYPRYDLDVAFFRVYKNGKPLKTNYYFPFSKTGVKEGDVVFVIGNPGRTNRLLTVAQLEFFRDVSYPYTLSMLDNLVKIYSDFIVKHPDKKLKYQTRLFSFSNSQKAYTGRLAGLRDPYLMARKRDFEKKFKNAVLNNPQLKAKYSDLWSEIAKYQVEKRKLFPELQAYNFVGPARSVYFRIANDLVEYAEQMKLPEEKRAESYKGERLKTTKARIFPQEIEPELEKAILVYQLSYMKSVFGDRNQAFNELLKGQSLETAVDNLLSATILADKEKVTALLEGNPDDILKSNDPFISFVVKTRKQAQEIRDKYNSISSKESAKLQLLGRAIFDVYGTTIPPDATFTLRIADGVVKSYEYNGTIAPPVTTFYGLYDRHYSFNSTERTDWQLPERWKNPPSTFDLSTPLNFVATNDIIGGNSGSPVVNKDLEVVGLIFDGNIESLPGDFIYVDEKNRAVAVDVRGIIEALKHIYNADRLVDELQYGRIK</sequence>
<keyword evidence="3 6" id="KW-0645">Protease</keyword>
<keyword evidence="6" id="KW-0720">Serine protease</keyword>
<dbReference type="Proteomes" id="UP000243065">
    <property type="component" value="Unassembled WGS sequence"/>
</dbReference>
<evidence type="ECO:0000256" key="3">
    <source>
        <dbReference type="ARBA" id="ARBA00022670"/>
    </source>
</evidence>
<keyword evidence="4" id="KW-0732">Signal</keyword>
<dbReference type="GO" id="GO:0006508">
    <property type="term" value="P:proteolysis"/>
    <property type="evidence" value="ECO:0007669"/>
    <property type="project" value="UniProtKB-KW"/>
</dbReference>
<dbReference type="GO" id="GO:0070009">
    <property type="term" value="F:serine-type aminopeptidase activity"/>
    <property type="evidence" value="ECO:0007669"/>
    <property type="project" value="UniProtKB-UniRule"/>
</dbReference>
<evidence type="ECO:0000313" key="8">
    <source>
        <dbReference type="Proteomes" id="UP000243065"/>
    </source>
</evidence>
<dbReference type="PANTHER" id="PTHR38469">
    <property type="entry name" value="PERIPLASMIC PEPTIDASE SUBFAMILY S1B"/>
    <property type="match status" value="1"/>
</dbReference>
<dbReference type="AlphaFoldDB" id="A0A656D518"/>
<evidence type="ECO:0000256" key="5">
    <source>
        <dbReference type="ARBA" id="ARBA00022801"/>
    </source>
</evidence>
<dbReference type="SUPFAM" id="SSF50494">
    <property type="entry name" value="Trypsin-like serine proteases"/>
    <property type="match status" value="1"/>
</dbReference>
<dbReference type="OrthoDB" id="9805367at2"/>
<name>A0A656D518_KRYT1</name>
<gene>
    <name evidence="7" type="ORF">JGI24_00611</name>
</gene>
<dbReference type="PANTHER" id="PTHR38469:SF1">
    <property type="entry name" value="PERIPLASMIC PEPTIDASE SUBFAMILY S1B"/>
    <property type="match status" value="1"/>
</dbReference>
<evidence type="ECO:0000313" key="7">
    <source>
        <dbReference type="EMBL" id="CUS99451.1"/>
    </source>
</evidence>
<dbReference type="InterPro" id="IPR009003">
    <property type="entry name" value="Peptidase_S1_PA"/>
</dbReference>
<dbReference type="GO" id="GO:0043171">
    <property type="term" value="P:peptide catabolic process"/>
    <property type="evidence" value="ECO:0007669"/>
    <property type="project" value="UniProtKB-UniRule"/>
</dbReference>
<dbReference type="EC" id="3.4.14.-" evidence="6"/>
<comment type="function">
    <text evidence="6">Catalyzes the removal of dipeptides from the N-terminus of oligopeptides.</text>
</comment>
<dbReference type="Pfam" id="PF10459">
    <property type="entry name" value="Peptidase_S46"/>
    <property type="match status" value="1"/>
</dbReference>
<dbReference type="RefSeq" id="WP_072150066.1">
    <property type="nucleotide sequence ID" value="NZ_CZVU01000019.1"/>
</dbReference>
<evidence type="ECO:0000256" key="4">
    <source>
        <dbReference type="ARBA" id="ARBA00022729"/>
    </source>
</evidence>
<keyword evidence="8" id="KW-1185">Reference proteome</keyword>
<dbReference type="PROSITE" id="PS51257">
    <property type="entry name" value="PROKAR_LIPOPROTEIN"/>
    <property type="match status" value="1"/>
</dbReference>
<evidence type="ECO:0000256" key="1">
    <source>
        <dbReference type="ARBA" id="ARBA00010491"/>
    </source>
</evidence>
<reference evidence="7 8" key="1">
    <citation type="submission" date="2015-11" db="EMBL/GenBank/DDBJ databases">
        <authorList>
            <person name="Varghese N."/>
        </authorList>
    </citation>
    <scope>NUCLEOTIDE SEQUENCE [LARGE SCALE GENOMIC DNA]</scope>
    <source>
        <strain evidence="7 8">JGI-24</strain>
    </source>
</reference>
<evidence type="ECO:0000256" key="6">
    <source>
        <dbReference type="RuleBase" id="RU366067"/>
    </source>
</evidence>